<dbReference type="GO" id="GO:0055085">
    <property type="term" value="P:transmembrane transport"/>
    <property type="evidence" value="ECO:0007669"/>
    <property type="project" value="InterPro"/>
</dbReference>
<name>A0A841CAB9_9LACT</name>
<keyword evidence="3 6" id="KW-0812">Transmembrane</keyword>
<evidence type="ECO:0000313" key="8">
    <source>
        <dbReference type="EMBL" id="MBB5888339.1"/>
    </source>
</evidence>
<dbReference type="InterPro" id="IPR001626">
    <property type="entry name" value="ABC_TroCD"/>
</dbReference>
<dbReference type="SUPFAM" id="SSF81345">
    <property type="entry name" value="ABC transporter involved in vitamin B12 uptake, BtuC"/>
    <property type="match status" value="1"/>
</dbReference>
<dbReference type="PANTHER" id="PTHR30477">
    <property type="entry name" value="ABC-TRANSPORTER METAL-BINDING PROTEIN"/>
    <property type="match status" value="1"/>
</dbReference>
<feature type="transmembrane region" description="Helical" evidence="7">
    <location>
        <begin position="54"/>
        <end position="78"/>
    </location>
</feature>
<organism evidence="8 9">
    <name type="scientific">Lactovum miscens</name>
    <dbReference type="NCBI Taxonomy" id="190387"/>
    <lineage>
        <taxon>Bacteria</taxon>
        <taxon>Bacillati</taxon>
        <taxon>Bacillota</taxon>
        <taxon>Bacilli</taxon>
        <taxon>Lactobacillales</taxon>
        <taxon>Streptococcaceae</taxon>
        <taxon>Lactovum</taxon>
    </lineage>
</organism>
<feature type="transmembrane region" description="Helical" evidence="7">
    <location>
        <begin position="214"/>
        <end position="232"/>
    </location>
</feature>
<evidence type="ECO:0000256" key="4">
    <source>
        <dbReference type="ARBA" id="ARBA00022989"/>
    </source>
</evidence>
<dbReference type="GO" id="GO:0010043">
    <property type="term" value="P:response to zinc ion"/>
    <property type="evidence" value="ECO:0007669"/>
    <property type="project" value="TreeGrafter"/>
</dbReference>
<feature type="transmembrane region" description="Helical" evidence="7">
    <location>
        <begin position="90"/>
        <end position="113"/>
    </location>
</feature>
<evidence type="ECO:0000256" key="7">
    <source>
        <dbReference type="SAM" id="Phobius"/>
    </source>
</evidence>
<feature type="transmembrane region" description="Helical" evidence="7">
    <location>
        <begin position="176"/>
        <end position="202"/>
    </location>
</feature>
<keyword evidence="6" id="KW-0813">Transport</keyword>
<gene>
    <name evidence="8" type="ORF">HNQ37_001232</name>
</gene>
<feature type="transmembrane region" description="Helical" evidence="7">
    <location>
        <begin position="239"/>
        <end position="258"/>
    </location>
</feature>
<dbReference type="PANTHER" id="PTHR30477:SF13">
    <property type="entry name" value="IRON TRANSPORT SYSTEM MEMBRANE PROTEIN HI_0360-RELATED"/>
    <property type="match status" value="1"/>
</dbReference>
<sequence length="274" mass="29483">MFDFGMFTNVFMIHAWISGSVIAILSSCIGFFIIMRSSTFIAHALPEAGFAGGASSIFFAVNPILGLLVFTVGGALLIGRLEEKEHEDVATALVLVTSLGLGALFLGLTNQYAEGAYSLLFGQIVGVSDDQVIQTFLLALVCLVLLALIYRPLLLSSLSKDIAKSRGIPVRLIESLFLLVIAISVSVIIPIVGTLLCFSLLITPSAASIYLTSHPVNALVTTMIISLIDIWLSISLAYLTTWPIGFFVSIIGTLFYMVGRLAHYWKNSKTANAK</sequence>
<dbReference type="RefSeq" id="WP_183540298.1">
    <property type="nucleotide sequence ID" value="NZ_JACHHV010000021.1"/>
</dbReference>
<evidence type="ECO:0000256" key="2">
    <source>
        <dbReference type="ARBA" id="ARBA00008034"/>
    </source>
</evidence>
<protein>
    <submittedName>
        <fullName evidence="8">Zinc/manganese transport system permease protein</fullName>
    </submittedName>
</protein>
<keyword evidence="5 7" id="KW-0472">Membrane</keyword>
<reference evidence="8 9" key="1">
    <citation type="submission" date="2020-08" db="EMBL/GenBank/DDBJ databases">
        <title>Genomic Encyclopedia of Type Strains, Phase IV (KMG-IV): sequencing the most valuable type-strain genomes for metagenomic binning, comparative biology and taxonomic classification.</title>
        <authorList>
            <person name="Goeker M."/>
        </authorList>
    </citation>
    <scope>NUCLEOTIDE SEQUENCE [LARGE SCALE GENOMIC DNA]</scope>
    <source>
        <strain evidence="8 9">DSM 14925</strain>
    </source>
</reference>
<evidence type="ECO:0000256" key="1">
    <source>
        <dbReference type="ARBA" id="ARBA00004141"/>
    </source>
</evidence>
<evidence type="ECO:0000313" key="9">
    <source>
        <dbReference type="Proteomes" id="UP000562464"/>
    </source>
</evidence>
<comment type="similarity">
    <text evidence="2 6">Belongs to the ABC-3 integral membrane protein family.</text>
</comment>
<dbReference type="InterPro" id="IPR037294">
    <property type="entry name" value="ABC_BtuC-like"/>
</dbReference>
<dbReference type="Pfam" id="PF00950">
    <property type="entry name" value="ABC-3"/>
    <property type="match status" value="1"/>
</dbReference>
<evidence type="ECO:0000256" key="3">
    <source>
        <dbReference type="ARBA" id="ARBA00022692"/>
    </source>
</evidence>
<dbReference type="GO" id="GO:0043190">
    <property type="term" value="C:ATP-binding cassette (ABC) transporter complex"/>
    <property type="evidence" value="ECO:0007669"/>
    <property type="project" value="InterPro"/>
</dbReference>
<dbReference type="AlphaFoldDB" id="A0A841CAB9"/>
<evidence type="ECO:0000256" key="5">
    <source>
        <dbReference type="ARBA" id="ARBA00023136"/>
    </source>
</evidence>
<feature type="transmembrane region" description="Helical" evidence="7">
    <location>
        <begin position="12"/>
        <end position="34"/>
    </location>
</feature>
<dbReference type="Proteomes" id="UP000562464">
    <property type="component" value="Unassembled WGS sequence"/>
</dbReference>
<comment type="caution">
    <text evidence="8">The sequence shown here is derived from an EMBL/GenBank/DDBJ whole genome shotgun (WGS) entry which is preliminary data.</text>
</comment>
<accession>A0A841CAB9</accession>
<keyword evidence="9" id="KW-1185">Reference proteome</keyword>
<feature type="transmembrane region" description="Helical" evidence="7">
    <location>
        <begin position="133"/>
        <end position="155"/>
    </location>
</feature>
<dbReference type="Gene3D" id="1.10.3470.10">
    <property type="entry name" value="ABC transporter involved in vitamin B12 uptake, BtuC"/>
    <property type="match status" value="1"/>
</dbReference>
<evidence type="ECO:0000256" key="6">
    <source>
        <dbReference type="RuleBase" id="RU003943"/>
    </source>
</evidence>
<dbReference type="EMBL" id="JACHHV010000021">
    <property type="protein sequence ID" value="MBB5888339.1"/>
    <property type="molecule type" value="Genomic_DNA"/>
</dbReference>
<comment type="subcellular location">
    <subcellularLocation>
        <location evidence="6">Cell membrane</location>
        <topology evidence="6">Multi-pass membrane protein</topology>
    </subcellularLocation>
    <subcellularLocation>
        <location evidence="1">Membrane</location>
        <topology evidence="1">Multi-pass membrane protein</topology>
    </subcellularLocation>
</comment>
<proteinExistence type="inferred from homology"/>
<keyword evidence="4 7" id="KW-1133">Transmembrane helix</keyword>